<sequence length="145" mass="15926">MAKKAKGERTVLAFDFGTISIGVAVGTELTGTASMLPALKAVDGIPNAEELDRLFAEWKPDIIVVGLPLNMDGTYQDVTYKAKKFGNRTAARYNLQVVFKDERLSTKTAREHIFGQHGYRGLSKGKVDSMSAVVILEGYFEECFS</sequence>
<keyword evidence="1 5" id="KW-0963">Cytoplasm</keyword>
<reference evidence="7 8" key="1">
    <citation type="submission" date="2016-10" db="EMBL/GenBank/DDBJ databases">
        <authorList>
            <person name="Varghese N."/>
            <person name="Submissions S."/>
        </authorList>
    </citation>
    <scope>NUCLEOTIDE SEQUENCE [LARGE SCALE GENOMIC DNA]</scope>
    <source>
        <strain evidence="7 8">DSM 1361</strain>
    </source>
</reference>
<dbReference type="HAMAP" id="MF_00651">
    <property type="entry name" value="Nuclease_YqgF"/>
    <property type="match status" value="1"/>
</dbReference>
<accession>A0A662ZGG7</accession>
<dbReference type="SUPFAM" id="SSF53098">
    <property type="entry name" value="Ribonuclease H-like"/>
    <property type="match status" value="1"/>
</dbReference>
<dbReference type="NCBIfam" id="TIGR00250">
    <property type="entry name" value="RNAse_H_YqgF"/>
    <property type="match status" value="1"/>
</dbReference>
<feature type="domain" description="YqgF/RNase H-like" evidence="6">
    <location>
        <begin position="9"/>
        <end position="109"/>
    </location>
</feature>
<evidence type="ECO:0000256" key="1">
    <source>
        <dbReference type="ARBA" id="ARBA00022490"/>
    </source>
</evidence>
<dbReference type="Proteomes" id="UP000243745">
    <property type="component" value="Unassembled WGS sequence"/>
</dbReference>
<keyword evidence="2 5" id="KW-0690">Ribosome biogenesis</keyword>
<dbReference type="PANTHER" id="PTHR33317:SF4">
    <property type="entry name" value="POLYNUCLEOTIDYL TRANSFERASE, RIBONUCLEASE H-LIKE SUPERFAMILY PROTEIN"/>
    <property type="match status" value="1"/>
</dbReference>
<dbReference type="InterPro" id="IPR006641">
    <property type="entry name" value="YqgF/RNaseH-like_dom"/>
</dbReference>
<evidence type="ECO:0000259" key="6">
    <source>
        <dbReference type="SMART" id="SM00732"/>
    </source>
</evidence>
<gene>
    <name evidence="7" type="ORF">SAMN02910344_00957</name>
</gene>
<protein>
    <recommendedName>
        <fullName evidence="5">Putative pre-16S rRNA nuclease</fullName>
        <ecNumber evidence="5">3.1.-.-</ecNumber>
    </recommendedName>
</protein>
<comment type="function">
    <text evidence="5">Could be a nuclease involved in processing of the 5'-end of pre-16S rRNA.</text>
</comment>
<proteinExistence type="inferred from homology"/>
<dbReference type="GO" id="GO:0005829">
    <property type="term" value="C:cytosol"/>
    <property type="evidence" value="ECO:0007669"/>
    <property type="project" value="TreeGrafter"/>
</dbReference>
<dbReference type="CDD" id="cd16964">
    <property type="entry name" value="YqgF"/>
    <property type="match status" value="1"/>
</dbReference>
<dbReference type="InterPro" id="IPR012337">
    <property type="entry name" value="RNaseH-like_sf"/>
</dbReference>
<dbReference type="InterPro" id="IPR005227">
    <property type="entry name" value="YqgF"/>
</dbReference>
<name>A0A662ZGG7_9GAMM</name>
<dbReference type="SMART" id="SM00732">
    <property type="entry name" value="YqgFc"/>
    <property type="match status" value="1"/>
</dbReference>
<evidence type="ECO:0000256" key="2">
    <source>
        <dbReference type="ARBA" id="ARBA00022517"/>
    </source>
</evidence>
<comment type="similarity">
    <text evidence="5">Belongs to the YqgF HJR family.</text>
</comment>
<organism evidence="7 8">
    <name type="scientific">Ruminobacter amylophilus</name>
    <dbReference type="NCBI Taxonomy" id="867"/>
    <lineage>
        <taxon>Bacteria</taxon>
        <taxon>Pseudomonadati</taxon>
        <taxon>Pseudomonadota</taxon>
        <taxon>Gammaproteobacteria</taxon>
        <taxon>Aeromonadales</taxon>
        <taxon>Succinivibrionaceae</taxon>
        <taxon>Ruminobacter</taxon>
    </lineage>
</organism>
<keyword evidence="3 5" id="KW-0540">Nuclease</keyword>
<evidence type="ECO:0000313" key="7">
    <source>
        <dbReference type="EMBL" id="SFP28074.1"/>
    </source>
</evidence>
<evidence type="ECO:0000256" key="4">
    <source>
        <dbReference type="ARBA" id="ARBA00022801"/>
    </source>
</evidence>
<dbReference type="PANTHER" id="PTHR33317">
    <property type="entry name" value="POLYNUCLEOTIDYL TRANSFERASE, RIBONUCLEASE H-LIKE SUPERFAMILY PROTEIN"/>
    <property type="match status" value="1"/>
</dbReference>
<dbReference type="InterPro" id="IPR037027">
    <property type="entry name" value="YqgF/RNaseH-like_dom_sf"/>
</dbReference>
<dbReference type="AlphaFoldDB" id="A0A662ZGG7"/>
<dbReference type="Pfam" id="PF03652">
    <property type="entry name" value="RuvX"/>
    <property type="match status" value="1"/>
</dbReference>
<keyword evidence="8" id="KW-1185">Reference proteome</keyword>
<dbReference type="GO" id="GO:0000967">
    <property type="term" value="P:rRNA 5'-end processing"/>
    <property type="evidence" value="ECO:0007669"/>
    <property type="project" value="UniProtKB-UniRule"/>
</dbReference>
<dbReference type="EC" id="3.1.-.-" evidence="5"/>
<dbReference type="OrthoDB" id="9796140at2"/>
<comment type="subcellular location">
    <subcellularLocation>
        <location evidence="5">Cytoplasm</location>
    </subcellularLocation>
</comment>
<dbReference type="GO" id="GO:0016788">
    <property type="term" value="F:hydrolase activity, acting on ester bonds"/>
    <property type="evidence" value="ECO:0007669"/>
    <property type="project" value="UniProtKB-UniRule"/>
</dbReference>
<evidence type="ECO:0000256" key="5">
    <source>
        <dbReference type="HAMAP-Rule" id="MF_00651"/>
    </source>
</evidence>
<evidence type="ECO:0000313" key="8">
    <source>
        <dbReference type="Proteomes" id="UP000243745"/>
    </source>
</evidence>
<dbReference type="GO" id="GO:0004518">
    <property type="term" value="F:nuclease activity"/>
    <property type="evidence" value="ECO:0007669"/>
    <property type="project" value="UniProtKB-KW"/>
</dbReference>
<dbReference type="RefSeq" id="WP_031578599.1">
    <property type="nucleotide sequence ID" value="NZ_FOXF01000012.1"/>
</dbReference>
<evidence type="ECO:0000256" key="3">
    <source>
        <dbReference type="ARBA" id="ARBA00022722"/>
    </source>
</evidence>
<keyword evidence="4 5" id="KW-0378">Hydrolase</keyword>
<dbReference type="Gene3D" id="3.30.420.140">
    <property type="entry name" value="YqgF/RNase H-like domain"/>
    <property type="match status" value="1"/>
</dbReference>
<dbReference type="EMBL" id="FOXF01000012">
    <property type="protein sequence ID" value="SFP28074.1"/>
    <property type="molecule type" value="Genomic_DNA"/>
</dbReference>